<dbReference type="Pfam" id="PF01963">
    <property type="entry name" value="TraB_PrgY_gumN"/>
    <property type="match status" value="1"/>
</dbReference>
<comment type="caution">
    <text evidence="2">The sequence shown here is derived from an EMBL/GenBank/DDBJ whole genome shotgun (WGS) entry which is preliminary data.</text>
</comment>
<name>A0A5A9XNR8_9BACT</name>
<dbReference type="InterPro" id="IPR002816">
    <property type="entry name" value="TraB/PrgY/GumN_fam"/>
</dbReference>
<feature type="chain" id="PRO_5022673012" evidence="1">
    <location>
        <begin position="21"/>
        <end position="286"/>
    </location>
</feature>
<keyword evidence="1" id="KW-0732">Signal</keyword>
<evidence type="ECO:0000313" key="3">
    <source>
        <dbReference type="Proteomes" id="UP000324298"/>
    </source>
</evidence>
<dbReference type="InterPro" id="IPR047111">
    <property type="entry name" value="YbaP-like"/>
</dbReference>
<protein>
    <submittedName>
        <fullName evidence="2">TraB/GumN family protein</fullName>
    </submittedName>
</protein>
<dbReference type="PANTHER" id="PTHR40590:SF1">
    <property type="entry name" value="CYTOPLASMIC PROTEIN"/>
    <property type="match status" value="1"/>
</dbReference>
<sequence>MKRVIAGIMLVLFACSGAGAESSVWKARKGGSVLYLGGTCHVLREKDFPLPAEFDRAYRAAQVVVFETDLGKLQAPATQQRFLAKALYSDGSTVDKHLSPKAYAALSAFSEANGLPLSTFGQFKPSMIVTTLTLMELLKMGVTQQGVDNVYYARAIADKKAVDGLETADQQIDYVVSMADGNEDEFVDYSIEDMKNMREQFGLLVGAWRTGDAGKLDELMSGEFKARQPQLYKRLIVERNKNWLPVIEGYQKLRQTRFVLVGVAHLVGPDGIIEALRQKGYTVEKL</sequence>
<dbReference type="PANTHER" id="PTHR40590">
    <property type="entry name" value="CYTOPLASMIC PROTEIN-RELATED"/>
    <property type="match status" value="1"/>
</dbReference>
<organism evidence="2 3">
    <name type="scientific">Oryzomonas rubra</name>
    <dbReference type="NCBI Taxonomy" id="2509454"/>
    <lineage>
        <taxon>Bacteria</taxon>
        <taxon>Pseudomonadati</taxon>
        <taxon>Thermodesulfobacteriota</taxon>
        <taxon>Desulfuromonadia</taxon>
        <taxon>Geobacterales</taxon>
        <taxon>Geobacteraceae</taxon>
        <taxon>Oryzomonas</taxon>
    </lineage>
</organism>
<dbReference type="PROSITE" id="PS51257">
    <property type="entry name" value="PROKAR_LIPOPROTEIN"/>
    <property type="match status" value="1"/>
</dbReference>
<feature type="signal peptide" evidence="1">
    <location>
        <begin position="1"/>
        <end position="20"/>
    </location>
</feature>
<proteinExistence type="predicted"/>
<gene>
    <name evidence="2" type="ORF">ET418_04360</name>
</gene>
<dbReference type="OrthoDB" id="9798714at2"/>
<dbReference type="CDD" id="cd14789">
    <property type="entry name" value="Tiki"/>
    <property type="match status" value="1"/>
</dbReference>
<dbReference type="RefSeq" id="WP_149306352.1">
    <property type="nucleotide sequence ID" value="NZ_SRSD01000002.1"/>
</dbReference>
<keyword evidence="3" id="KW-1185">Reference proteome</keyword>
<accession>A0A5A9XNR8</accession>
<dbReference type="AlphaFoldDB" id="A0A5A9XNR8"/>
<dbReference type="Proteomes" id="UP000324298">
    <property type="component" value="Unassembled WGS sequence"/>
</dbReference>
<evidence type="ECO:0000256" key="1">
    <source>
        <dbReference type="SAM" id="SignalP"/>
    </source>
</evidence>
<evidence type="ECO:0000313" key="2">
    <source>
        <dbReference type="EMBL" id="KAA0894195.1"/>
    </source>
</evidence>
<reference evidence="2 3" key="1">
    <citation type="submission" date="2019-04" db="EMBL/GenBank/DDBJ databases">
        <title>Geobacter ruber sp. nov., ferric-reducing bacteria isolated from paddy soil.</title>
        <authorList>
            <person name="Xu Z."/>
            <person name="Masuda Y."/>
            <person name="Itoh H."/>
            <person name="Senoo K."/>
        </authorList>
    </citation>
    <scope>NUCLEOTIDE SEQUENCE [LARGE SCALE GENOMIC DNA]</scope>
    <source>
        <strain evidence="2 3">Red88</strain>
    </source>
</reference>
<dbReference type="EMBL" id="SRSD01000002">
    <property type="protein sequence ID" value="KAA0894195.1"/>
    <property type="molecule type" value="Genomic_DNA"/>
</dbReference>